<dbReference type="CDD" id="cd00075">
    <property type="entry name" value="HATPase"/>
    <property type="match status" value="1"/>
</dbReference>
<keyword evidence="4" id="KW-1003">Cell membrane</keyword>
<dbReference type="SUPFAM" id="SSF47384">
    <property type="entry name" value="Homodimeric domain of signal transducing histidine kinase"/>
    <property type="match status" value="1"/>
</dbReference>
<protein>
    <recommendedName>
        <fullName evidence="3">histidine kinase</fullName>
        <ecNumber evidence="3">2.7.13.3</ecNumber>
    </recommendedName>
</protein>
<gene>
    <name evidence="16" type="ORF">G9H71_07495</name>
</gene>
<feature type="region of interest" description="Disordered" evidence="12">
    <location>
        <begin position="459"/>
        <end position="480"/>
    </location>
</feature>
<keyword evidence="11 13" id="KW-0472">Membrane</keyword>
<reference evidence="16 17" key="1">
    <citation type="submission" date="2020-03" db="EMBL/GenBank/DDBJ databases">
        <title>Two novel Motilibacter sp.</title>
        <authorList>
            <person name="Liu S."/>
        </authorList>
    </citation>
    <scope>NUCLEOTIDE SEQUENCE [LARGE SCALE GENOMIC DNA]</scope>
    <source>
        <strain evidence="16 17">E257</strain>
    </source>
</reference>
<dbReference type="Gene3D" id="6.10.340.10">
    <property type="match status" value="1"/>
</dbReference>
<dbReference type="SMART" id="SM00304">
    <property type="entry name" value="HAMP"/>
    <property type="match status" value="1"/>
</dbReference>
<dbReference type="InterPro" id="IPR003594">
    <property type="entry name" value="HATPase_dom"/>
</dbReference>
<keyword evidence="6" id="KW-0808">Transferase</keyword>
<keyword evidence="17" id="KW-1185">Reference proteome</keyword>
<dbReference type="EMBL" id="JAANNP010000002">
    <property type="protein sequence ID" value="NHC13624.1"/>
    <property type="molecule type" value="Genomic_DNA"/>
</dbReference>
<keyword evidence="7 13" id="KW-0812">Transmembrane</keyword>
<keyword evidence="8 16" id="KW-0418">Kinase</keyword>
<sequence>MRARLLAVLLALLAGALVIPCVALGRSLAHNALQAVFLDRSYDVARVVSLAREARTPADAQALAADLARYEQVYSGTIAVVDPDGQVAIGSAPGSRVDPAVVGPALDAALTGRSSSGVGFRWPWDDRPVVVAAPVMDAGDTVGAVVVVAPTDRADAAVLRSWAALAAGALAALVVAVGLALGAARWVLRPVDELDGVAHAIAKGRLDARTPADDGPPELRRLAAAFNEMADHVEAFVEQQRAFVADASHQLRNPLSALLLRIEGLGLELPEDSQEDLEQARDEGRRLTALLDDLLALARAERAVAAPELVALGPLVARRADSWQVVAVGRGLRLGVEAHGDAYAVLDPAAFASALDAVVDNALKFTPTGRAVTLRVGQLGGRAEVAVLDEGPGLAPEEVARATDRFWRSPGHQNVPGSGLGLAIARALLERSGARLSVANRPEGGLVVTLDAPATALPVQELPVQPSPAKAREPAARVRP</sequence>
<dbReference type="PRINTS" id="PR00344">
    <property type="entry name" value="BCTRLSENSOR"/>
</dbReference>
<dbReference type="InterPro" id="IPR003660">
    <property type="entry name" value="HAMP_dom"/>
</dbReference>
<dbReference type="InterPro" id="IPR005467">
    <property type="entry name" value="His_kinase_dom"/>
</dbReference>
<dbReference type="Gene3D" id="3.30.565.10">
    <property type="entry name" value="Histidine kinase-like ATPase, C-terminal domain"/>
    <property type="match status" value="1"/>
</dbReference>
<dbReference type="InterPro" id="IPR036890">
    <property type="entry name" value="HATPase_C_sf"/>
</dbReference>
<evidence type="ECO:0000256" key="5">
    <source>
        <dbReference type="ARBA" id="ARBA00022553"/>
    </source>
</evidence>
<evidence type="ECO:0000256" key="6">
    <source>
        <dbReference type="ARBA" id="ARBA00022679"/>
    </source>
</evidence>
<dbReference type="SMART" id="SM00387">
    <property type="entry name" value="HATPase_c"/>
    <property type="match status" value="1"/>
</dbReference>
<keyword evidence="10" id="KW-0902">Two-component regulatory system</keyword>
<evidence type="ECO:0000313" key="16">
    <source>
        <dbReference type="EMBL" id="NHC13624.1"/>
    </source>
</evidence>
<dbReference type="PROSITE" id="PS50109">
    <property type="entry name" value="HIS_KIN"/>
    <property type="match status" value="1"/>
</dbReference>
<evidence type="ECO:0000256" key="4">
    <source>
        <dbReference type="ARBA" id="ARBA00022475"/>
    </source>
</evidence>
<dbReference type="GO" id="GO:0016301">
    <property type="term" value="F:kinase activity"/>
    <property type="evidence" value="ECO:0007669"/>
    <property type="project" value="UniProtKB-KW"/>
</dbReference>
<evidence type="ECO:0000256" key="11">
    <source>
        <dbReference type="ARBA" id="ARBA00023136"/>
    </source>
</evidence>
<dbReference type="CDD" id="cd00082">
    <property type="entry name" value="HisKA"/>
    <property type="match status" value="1"/>
</dbReference>
<evidence type="ECO:0000259" key="14">
    <source>
        <dbReference type="PROSITE" id="PS50109"/>
    </source>
</evidence>
<evidence type="ECO:0000259" key="15">
    <source>
        <dbReference type="PROSITE" id="PS50885"/>
    </source>
</evidence>
<dbReference type="Gene3D" id="1.10.287.130">
    <property type="match status" value="1"/>
</dbReference>
<keyword evidence="5" id="KW-0597">Phosphoprotein</keyword>
<dbReference type="EC" id="2.7.13.3" evidence="3"/>
<comment type="caution">
    <text evidence="16">The sequence shown here is derived from an EMBL/GenBank/DDBJ whole genome shotgun (WGS) entry which is preliminary data.</text>
</comment>
<dbReference type="InterPro" id="IPR003661">
    <property type="entry name" value="HisK_dim/P_dom"/>
</dbReference>
<evidence type="ECO:0000256" key="12">
    <source>
        <dbReference type="SAM" id="MobiDB-lite"/>
    </source>
</evidence>
<dbReference type="CDD" id="cd06225">
    <property type="entry name" value="HAMP"/>
    <property type="match status" value="1"/>
</dbReference>
<evidence type="ECO:0000313" key="17">
    <source>
        <dbReference type="Proteomes" id="UP000800981"/>
    </source>
</evidence>
<dbReference type="Pfam" id="PF00512">
    <property type="entry name" value="HisKA"/>
    <property type="match status" value="1"/>
</dbReference>
<dbReference type="InterPro" id="IPR036097">
    <property type="entry name" value="HisK_dim/P_sf"/>
</dbReference>
<comment type="catalytic activity">
    <reaction evidence="1">
        <text>ATP + protein L-histidine = ADP + protein N-phospho-L-histidine.</text>
        <dbReference type="EC" id="2.7.13.3"/>
    </reaction>
</comment>
<evidence type="ECO:0000256" key="2">
    <source>
        <dbReference type="ARBA" id="ARBA00004651"/>
    </source>
</evidence>
<evidence type="ECO:0000256" key="3">
    <source>
        <dbReference type="ARBA" id="ARBA00012438"/>
    </source>
</evidence>
<dbReference type="InterPro" id="IPR004358">
    <property type="entry name" value="Sig_transdc_His_kin-like_C"/>
</dbReference>
<dbReference type="PANTHER" id="PTHR45436">
    <property type="entry name" value="SENSOR HISTIDINE KINASE YKOH"/>
    <property type="match status" value="1"/>
</dbReference>
<dbReference type="SUPFAM" id="SSF55874">
    <property type="entry name" value="ATPase domain of HSP90 chaperone/DNA topoisomerase II/histidine kinase"/>
    <property type="match status" value="1"/>
</dbReference>
<dbReference type="InterPro" id="IPR029151">
    <property type="entry name" value="Sensor-like_sf"/>
</dbReference>
<dbReference type="SUPFAM" id="SSF103190">
    <property type="entry name" value="Sensory domain-like"/>
    <property type="match status" value="1"/>
</dbReference>
<name>A0ABX0GRY7_9ACTN</name>
<evidence type="ECO:0000256" key="10">
    <source>
        <dbReference type="ARBA" id="ARBA00023012"/>
    </source>
</evidence>
<dbReference type="RefSeq" id="WP_166280277.1">
    <property type="nucleotide sequence ID" value="NZ_JAANNP010000002.1"/>
</dbReference>
<feature type="transmembrane region" description="Helical" evidence="13">
    <location>
        <begin position="162"/>
        <end position="184"/>
    </location>
</feature>
<dbReference type="Proteomes" id="UP000800981">
    <property type="component" value="Unassembled WGS sequence"/>
</dbReference>
<dbReference type="SUPFAM" id="SSF158472">
    <property type="entry name" value="HAMP domain-like"/>
    <property type="match status" value="1"/>
</dbReference>
<feature type="domain" description="Histidine kinase" evidence="14">
    <location>
        <begin position="246"/>
        <end position="456"/>
    </location>
</feature>
<evidence type="ECO:0000256" key="1">
    <source>
        <dbReference type="ARBA" id="ARBA00000085"/>
    </source>
</evidence>
<evidence type="ECO:0000256" key="13">
    <source>
        <dbReference type="SAM" id="Phobius"/>
    </source>
</evidence>
<keyword evidence="9 13" id="KW-1133">Transmembrane helix</keyword>
<evidence type="ECO:0000256" key="8">
    <source>
        <dbReference type="ARBA" id="ARBA00022777"/>
    </source>
</evidence>
<dbReference type="Pfam" id="PF00672">
    <property type="entry name" value="HAMP"/>
    <property type="match status" value="1"/>
</dbReference>
<dbReference type="Pfam" id="PF02518">
    <property type="entry name" value="HATPase_c"/>
    <property type="match status" value="1"/>
</dbReference>
<proteinExistence type="predicted"/>
<evidence type="ECO:0000256" key="7">
    <source>
        <dbReference type="ARBA" id="ARBA00022692"/>
    </source>
</evidence>
<accession>A0ABX0GRY7</accession>
<feature type="domain" description="HAMP" evidence="15">
    <location>
        <begin position="185"/>
        <end position="238"/>
    </location>
</feature>
<dbReference type="PROSITE" id="PS50885">
    <property type="entry name" value="HAMP"/>
    <property type="match status" value="1"/>
</dbReference>
<dbReference type="InterPro" id="IPR050428">
    <property type="entry name" value="TCS_sensor_his_kinase"/>
</dbReference>
<comment type="subcellular location">
    <subcellularLocation>
        <location evidence="2">Cell membrane</location>
        <topology evidence="2">Multi-pass membrane protein</topology>
    </subcellularLocation>
</comment>
<dbReference type="SMART" id="SM00388">
    <property type="entry name" value="HisKA"/>
    <property type="match status" value="1"/>
</dbReference>
<dbReference type="PANTHER" id="PTHR45436:SF5">
    <property type="entry name" value="SENSOR HISTIDINE KINASE TRCS"/>
    <property type="match status" value="1"/>
</dbReference>
<organism evidence="16 17">
    <name type="scientific">Motilibacter deserti</name>
    <dbReference type="NCBI Taxonomy" id="2714956"/>
    <lineage>
        <taxon>Bacteria</taxon>
        <taxon>Bacillati</taxon>
        <taxon>Actinomycetota</taxon>
        <taxon>Actinomycetes</taxon>
        <taxon>Motilibacterales</taxon>
        <taxon>Motilibacteraceae</taxon>
        <taxon>Motilibacter</taxon>
    </lineage>
</organism>
<feature type="compositionally biased region" description="Basic and acidic residues" evidence="12">
    <location>
        <begin position="470"/>
        <end position="480"/>
    </location>
</feature>
<evidence type="ECO:0000256" key="9">
    <source>
        <dbReference type="ARBA" id="ARBA00022989"/>
    </source>
</evidence>